<reference evidence="2 3" key="1">
    <citation type="submission" date="2024-08" db="EMBL/GenBank/DDBJ databases">
        <title>The draft genome of Apodemus speciosus.</title>
        <authorList>
            <person name="Nabeshima K."/>
            <person name="Suzuki S."/>
            <person name="Onuma M."/>
        </authorList>
    </citation>
    <scope>NUCLEOTIDE SEQUENCE [LARGE SCALE GENOMIC DNA]</scope>
    <source>
        <strain evidence="2">IB14-021</strain>
    </source>
</reference>
<dbReference type="EMBL" id="BAAFST010000015">
    <property type="protein sequence ID" value="GAB1299375.1"/>
    <property type="molecule type" value="Genomic_DNA"/>
</dbReference>
<name>A0ABQ0FJG3_APOSI</name>
<feature type="compositionally biased region" description="Basic and acidic residues" evidence="1">
    <location>
        <begin position="10"/>
        <end position="22"/>
    </location>
</feature>
<comment type="caution">
    <text evidence="2">The sequence shown here is derived from an EMBL/GenBank/DDBJ whole genome shotgun (WGS) entry which is preliminary data.</text>
</comment>
<gene>
    <name evidence="2" type="ORF">APTSU1_001461100</name>
</gene>
<organism evidence="2 3">
    <name type="scientific">Apodemus speciosus</name>
    <name type="common">Large Japanese field mouse</name>
    <dbReference type="NCBI Taxonomy" id="105296"/>
    <lineage>
        <taxon>Eukaryota</taxon>
        <taxon>Metazoa</taxon>
        <taxon>Chordata</taxon>
        <taxon>Craniata</taxon>
        <taxon>Vertebrata</taxon>
        <taxon>Euteleostomi</taxon>
        <taxon>Mammalia</taxon>
        <taxon>Eutheria</taxon>
        <taxon>Euarchontoglires</taxon>
        <taxon>Glires</taxon>
        <taxon>Rodentia</taxon>
        <taxon>Myomorpha</taxon>
        <taxon>Muroidea</taxon>
        <taxon>Muridae</taxon>
        <taxon>Murinae</taxon>
        <taxon>Apodemus</taxon>
    </lineage>
</organism>
<sequence>MAAGPNLCTDKGDALSLKKEESPAPAAGGHFTSD</sequence>
<evidence type="ECO:0000256" key="1">
    <source>
        <dbReference type="SAM" id="MobiDB-lite"/>
    </source>
</evidence>
<evidence type="ECO:0000313" key="2">
    <source>
        <dbReference type="EMBL" id="GAB1299375.1"/>
    </source>
</evidence>
<feature type="region of interest" description="Disordered" evidence="1">
    <location>
        <begin position="1"/>
        <end position="34"/>
    </location>
</feature>
<keyword evidence="3" id="KW-1185">Reference proteome</keyword>
<protein>
    <submittedName>
        <fullName evidence="2">Uncharacterized protein</fullName>
    </submittedName>
</protein>
<accession>A0ABQ0FJG3</accession>
<evidence type="ECO:0000313" key="3">
    <source>
        <dbReference type="Proteomes" id="UP001623349"/>
    </source>
</evidence>
<dbReference type="Proteomes" id="UP001623349">
    <property type="component" value="Unassembled WGS sequence"/>
</dbReference>
<proteinExistence type="predicted"/>